<keyword evidence="1" id="KW-0456">Lyase</keyword>
<dbReference type="InterPro" id="IPR008772">
    <property type="entry name" value="Phosphonate_metab_PhnH"/>
</dbReference>
<dbReference type="GO" id="GO:0019634">
    <property type="term" value="P:organic phosphonate metabolic process"/>
    <property type="evidence" value="ECO:0007669"/>
    <property type="project" value="InterPro"/>
</dbReference>
<dbReference type="RefSeq" id="WP_229640130.1">
    <property type="nucleotide sequence ID" value="NZ_JADWDC010000016.1"/>
</dbReference>
<name>A0A964BPA6_9CYAN</name>
<dbReference type="Pfam" id="PF05845">
    <property type="entry name" value="PhnH"/>
    <property type="match status" value="1"/>
</dbReference>
<dbReference type="Gene3D" id="3.40.50.11310">
    <property type="entry name" value="Bacterial phosphonate metabolism protein PhnH"/>
    <property type="match status" value="1"/>
</dbReference>
<sequence length="196" mass="21906">MIVELPGFEDLIHDSQSTFKVLLYALSRPGTINQITAQLTPPRGLNIACAATCLTLFDLETKVWLQPGLGEEIKSWLLFHTGCSFTEDTQQTDFAVIWDIDNMPGFSQFKQGTPIYPEDSTTLLIMIGGQVFSPLSDKFPTLSGAGINGQITMPINLPDSFWQQWQKKYDSYPLGVDVYFLFYNGVIGLPRTSKII</sequence>
<reference evidence="1" key="1">
    <citation type="journal article" date="2021" name="Antonie Van Leeuwenhoek">
        <title>Draft genome and description of Waterburya agarophytonicola gen. nov. sp. nov. (Pleurocapsales, Cyanobacteria): a seaweed symbiont.</title>
        <authorList>
            <person name="Bonthond G."/>
            <person name="Shalygin S."/>
            <person name="Bayer T."/>
            <person name="Weinberger F."/>
        </authorList>
    </citation>
    <scope>NUCLEOTIDE SEQUENCE</scope>
    <source>
        <strain evidence="1">KI4</strain>
    </source>
</reference>
<evidence type="ECO:0000313" key="1">
    <source>
        <dbReference type="EMBL" id="MCC0177093.1"/>
    </source>
</evidence>
<dbReference type="InterPro" id="IPR038058">
    <property type="entry name" value="PhnH-like_sp"/>
</dbReference>
<evidence type="ECO:0000313" key="2">
    <source>
        <dbReference type="Proteomes" id="UP000729733"/>
    </source>
</evidence>
<organism evidence="1 2">
    <name type="scientific">Waterburya agarophytonicola KI4</name>
    <dbReference type="NCBI Taxonomy" id="2874699"/>
    <lineage>
        <taxon>Bacteria</taxon>
        <taxon>Bacillati</taxon>
        <taxon>Cyanobacteriota</taxon>
        <taxon>Cyanophyceae</taxon>
        <taxon>Pleurocapsales</taxon>
        <taxon>Hyellaceae</taxon>
        <taxon>Waterburya</taxon>
        <taxon>Waterburya agarophytonicola</taxon>
    </lineage>
</organism>
<dbReference type="Proteomes" id="UP000729733">
    <property type="component" value="Unassembled WGS sequence"/>
</dbReference>
<accession>A0A964BPA6</accession>
<proteinExistence type="predicted"/>
<dbReference type="AlphaFoldDB" id="A0A964BPA6"/>
<keyword evidence="2" id="KW-1185">Reference proteome</keyword>
<dbReference type="PIRSF" id="PIRSF020680">
    <property type="entry name" value="PhnH"/>
    <property type="match status" value="1"/>
</dbReference>
<dbReference type="NCBIfam" id="TIGR03292">
    <property type="entry name" value="PhnH_redo"/>
    <property type="match status" value="1"/>
</dbReference>
<dbReference type="EMBL" id="JADWDC010000016">
    <property type="protein sequence ID" value="MCC0177093.1"/>
    <property type="molecule type" value="Genomic_DNA"/>
</dbReference>
<dbReference type="SUPFAM" id="SSF159709">
    <property type="entry name" value="PhnH-like"/>
    <property type="match status" value="1"/>
</dbReference>
<gene>
    <name evidence="1" type="primary">phnH</name>
    <name evidence="1" type="ORF">I4641_08900</name>
</gene>
<comment type="caution">
    <text evidence="1">The sequence shown here is derived from an EMBL/GenBank/DDBJ whole genome shotgun (WGS) entry which is preliminary data.</text>
</comment>
<dbReference type="GO" id="GO:0016829">
    <property type="term" value="F:lyase activity"/>
    <property type="evidence" value="ECO:0007669"/>
    <property type="project" value="UniProtKB-KW"/>
</dbReference>
<protein>
    <submittedName>
        <fullName evidence="1">Phosphonate C-P lyase system protein PhnH</fullName>
    </submittedName>
</protein>